<gene>
    <name evidence="8" type="ORF">CRG98_038561</name>
</gene>
<dbReference type="SUPFAM" id="SSF53448">
    <property type="entry name" value="Nucleotide-diphospho-sugar transferases"/>
    <property type="match status" value="1"/>
</dbReference>
<evidence type="ECO:0000313" key="9">
    <source>
        <dbReference type="Proteomes" id="UP000233551"/>
    </source>
</evidence>
<protein>
    <submittedName>
        <fullName evidence="8">Uncharacterized protein</fullName>
    </submittedName>
</protein>
<evidence type="ECO:0000256" key="6">
    <source>
        <dbReference type="ARBA" id="ARBA00023034"/>
    </source>
</evidence>
<keyword evidence="4" id="KW-0812">Transmembrane</keyword>
<keyword evidence="9" id="KW-1185">Reference proteome</keyword>
<name>A0A2I0IB63_PUNGR</name>
<dbReference type="STRING" id="22663.A0A2I0IB63"/>
<evidence type="ECO:0000256" key="2">
    <source>
        <dbReference type="ARBA" id="ARBA00022676"/>
    </source>
</evidence>
<dbReference type="PANTHER" id="PTHR32044">
    <property type="entry name" value="GLUCOMANNAN 4-BETA-MANNOSYLTRANSFERASE 9"/>
    <property type="match status" value="1"/>
</dbReference>
<dbReference type="InterPro" id="IPR029044">
    <property type="entry name" value="Nucleotide-diphossugar_trans"/>
</dbReference>
<evidence type="ECO:0000256" key="1">
    <source>
        <dbReference type="ARBA" id="ARBA00004394"/>
    </source>
</evidence>
<dbReference type="PANTHER" id="PTHR32044:SF64">
    <property type="entry name" value="OS09G0572500 PROTEIN"/>
    <property type="match status" value="1"/>
</dbReference>
<keyword evidence="3" id="KW-0808">Transferase</keyword>
<organism evidence="8 9">
    <name type="scientific">Punica granatum</name>
    <name type="common">Pomegranate</name>
    <dbReference type="NCBI Taxonomy" id="22663"/>
    <lineage>
        <taxon>Eukaryota</taxon>
        <taxon>Viridiplantae</taxon>
        <taxon>Streptophyta</taxon>
        <taxon>Embryophyta</taxon>
        <taxon>Tracheophyta</taxon>
        <taxon>Spermatophyta</taxon>
        <taxon>Magnoliopsida</taxon>
        <taxon>eudicotyledons</taxon>
        <taxon>Gunneridae</taxon>
        <taxon>Pentapetalae</taxon>
        <taxon>rosids</taxon>
        <taxon>malvids</taxon>
        <taxon>Myrtales</taxon>
        <taxon>Lythraceae</taxon>
        <taxon>Punica</taxon>
    </lineage>
</organism>
<dbReference type="GO" id="GO:0051753">
    <property type="term" value="F:mannan synthase activity"/>
    <property type="evidence" value="ECO:0007669"/>
    <property type="project" value="TreeGrafter"/>
</dbReference>
<dbReference type="EMBL" id="PGOL01003458">
    <property type="protein sequence ID" value="PKI41033.1"/>
    <property type="molecule type" value="Genomic_DNA"/>
</dbReference>
<evidence type="ECO:0000256" key="3">
    <source>
        <dbReference type="ARBA" id="ARBA00022679"/>
    </source>
</evidence>
<keyword evidence="7" id="KW-0472">Membrane</keyword>
<reference evidence="8 9" key="1">
    <citation type="submission" date="2017-11" db="EMBL/GenBank/DDBJ databases">
        <title>De-novo sequencing of pomegranate (Punica granatum L.) genome.</title>
        <authorList>
            <person name="Akparov Z."/>
            <person name="Amiraslanov A."/>
            <person name="Hajiyeva S."/>
            <person name="Abbasov M."/>
            <person name="Kaur K."/>
            <person name="Hamwieh A."/>
            <person name="Solovyev V."/>
            <person name="Salamov A."/>
            <person name="Braich B."/>
            <person name="Kosarev P."/>
            <person name="Mahmoud A."/>
            <person name="Hajiyev E."/>
            <person name="Babayeva S."/>
            <person name="Izzatullayeva V."/>
            <person name="Mammadov A."/>
            <person name="Mammadov A."/>
            <person name="Sharifova S."/>
            <person name="Ojaghi J."/>
            <person name="Eynullazada K."/>
            <person name="Bayramov B."/>
            <person name="Abdulazimova A."/>
            <person name="Shahmuradov I."/>
        </authorList>
    </citation>
    <scope>NUCLEOTIDE SEQUENCE [LARGE SCALE GENOMIC DNA]</scope>
    <source>
        <strain evidence="9">cv. AG2017</strain>
        <tissue evidence="8">Leaf</tissue>
    </source>
</reference>
<dbReference type="AlphaFoldDB" id="A0A2I0IB63"/>
<keyword evidence="2" id="KW-0328">Glycosyltransferase</keyword>
<evidence type="ECO:0000313" key="8">
    <source>
        <dbReference type="EMBL" id="PKI41033.1"/>
    </source>
</evidence>
<evidence type="ECO:0000256" key="5">
    <source>
        <dbReference type="ARBA" id="ARBA00022989"/>
    </source>
</evidence>
<proteinExistence type="predicted"/>
<keyword evidence="5" id="KW-1133">Transmembrane helix</keyword>
<accession>A0A2I0IB63</accession>
<comment type="caution">
    <text evidence="8">The sequence shown here is derived from an EMBL/GenBank/DDBJ whole genome shotgun (WGS) entry which is preliminary data.</text>
</comment>
<evidence type="ECO:0000256" key="7">
    <source>
        <dbReference type="ARBA" id="ARBA00023136"/>
    </source>
</evidence>
<dbReference type="Gene3D" id="3.90.550.10">
    <property type="entry name" value="Spore Coat Polysaccharide Biosynthesis Protein SpsA, Chain A"/>
    <property type="match status" value="1"/>
</dbReference>
<comment type="subcellular location">
    <subcellularLocation>
        <location evidence="1">Golgi apparatus membrane</location>
    </subcellularLocation>
</comment>
<sequence>MVQVLDDSTNETLRALVEMECIKWMEKGINVKNENRNHRNGYKAGALRDGLLKQYVSKREFVAIFDPDFQPDEEFLLRKMPYLIENPELALVQARWKFSMHNHIHANEETMNSDECLMTRLQEMCLDYHFSMEQEVGNTVKQIKKVSNKPGF</sequence>
<dbReference type="GO" id="GO:0000139">
    <property type="term" value="C:Golgi membrane"/>
    <property type="evidence" value="ECO:0007669"/>
    <property type="project" value="UniProtKB-SubCell"/>
</dbReference>
<keyword evidence="6" id="KW-0333">Golgi apparatus</keyword>
<dbReference type="Proteomes" id="UP000233551">
    <property type="component" value="Unassembled WGS sequence"/>
</dbReference>
<evidence type="ECO:0000256" key="4">
    <source>
        <dbReference type="ARBA" id="ARBA00022692"/>
    </source>
</evidence>